<feature type="region of interest" description="Disordered" evidence="1">
    <location>
        <begin position="26"/>
        <end position="91"/>
    </location>
</feature>
<feature type="compositionally biased region" description="Basic and acidic residues" evidence="1">
    <location>
        <begin position="52"/>
        <end position="64"/>
    </location>
</feature>
<dbReference type="AlphaFoldDB" id="A0A420HGV9"/>
<proteinExistence type="predicted"/>
<evidence type="ECO:0000313" key="2">
    <source>
        <dbReference type="EMBL" id="RKF56724.1"/>
    </source>
</evidence>
<protein>
    <submittedName>
        <fullName evidence="2">Uncharacterized protein</fullName>
    </submittedName>
</protein>
<gene>
    <name evidence="2" type="ORF">GcM3_193028</name>
</gene>
<dbReference type="EMBL" id="MCBQ01019331">
    <property type="protein sequence ID" value="RKF56724.1"/>
    <property type="molecule type" value="Genomic_DNA"/>
</dbReference>
<name>A0A420HGV9_9PEZI</name>
<dbReference type="Proteomes" id="UP000283383">
    <property type="component" value="Unassembled WGS sequence"/>
</dbReference>
<sequence>MVTGVFKKLSLRAVFKHTLKLSTSVDQASKKLKRKNLGPGGESKKRRSKKIASKEYDNKDHEEVTSPELVQENGVSGNIAKSRTSTDTRMSVGKMKRLAKIGRAAYCSLTKIVSKSRTAAFTSLGHHIENLLLRGLTVNDKSVTTFYALIFDTSQHMERGSPNYRRVFLNGAVMT</sequence>
<feature type="compositionally biased region" description="Polar residues" evidence="1">
    <location>
        <begin position="73"/>
        <end position="89"/>
    </location>
</feature>
<evidence type="ECO:0000256" key="1">
    <source>
        <dbReference type="SAM" id="MobiDB-lite"/>
    </source>
</evidence>
<organism evidence="2 3">
    <name type="scientific">Golovinomyces cichoracearum</name>
    <dbReference type="NCBI Taxonomy" id="62708"/>
    <lineage>
        <taxon>Eukaryota</taxon>
        <taxon>Fungi</taxon>
        <taxon>Dikarya</taxon>
        <taxon>Ascomycota</taxon>
        <taxon>Pezizomycotina</taxon>
        <taxon>Leotiomycetes</taxon>
        <taxon>Erysiphales</taxon>
        <taxon>Erysiphaceae</taxon>
        <taxon>Golovinomyces</taxon>
    </lineage>
</organism>
<keyword evidence="3" id="KW-1185">Reference proteome</keyword>
<accession>A0A420HGV9</accession>
<evidence type="ECO:0000313" key="3">
    <source>
        <dbReference type="Proteomes" id="UP000283383"/>
    </source>
</evidence>
<comment type="caution">
    <text evidence="2">The sequence shown here is derived from an EMBL/GenBank/DDBJ whole genome shotgun (WGS) entry which is preliminary data.</text>
</comment>
<reference evidence="2 3" key="1">
    <citation type="journal article" date="2018" name="BMC Genomics">
        <title>Comparative genome analyses reveal sequence features reflecting distinct modes of host-adaptation between dicot and monocot powdery mildew.</title>
        <authorList>
            <person name="Wu Y."/>
            <person name="Ma X."/>
            <person name="Pan Z."/>
            <person name="Kale S.D."/>
            <person name="Song Y."/>
            <person name="King H."/>
            <person name="Zhang Q."/>
            <person name="Presley C."/>
            <person name="Deng X."/>
            <person name="Wei C.I."/>
            <person name="Xiao S."/>
        </authorList>
    </citation>
    <scope>NUCLEOTIDE SEQUENCE [LARGE SCALE GENOMIC DNA]</scope>
    <source>
        <strain evidence="2">UMSG3</strain>
    </source>
</reference>